<dbReference type="InterPro" id="IPR047589">
    <property type="entry name" value="DUF11_rpt"/>
</dbReference>
<gene>
    <name evidence="6" type="ORF">FQU76_14565</name>
</gene>
<dbReference type="EMBL" id="CP042266">
    <property type="protein sequence ID" value="QDY77546.1"/>
    <property type="molecule type" value="Genomic_DNA"/>
</dbReference>
<protein>
    <submittedName>
        <fullName evidence="6">DUF11 domain-containing protein</fullName>
    </submittedName>
</protein>
<evidence type="ECO:0000256" key="3">
    <source>
        <dbReference type="SAM" id="SignalP"/>
    </source>
</evidence>
<dbReference type="InterPro" id="IPR011050">
    <property type="entry name" value="Pectin_lyase_fold/virulence"/>
</dbReference>
<organism evidence="6 7">
    <name type="scientific">Streptomyces qinzhouensis</name>
    <dbReference type="NCBI Taxonomy" id="2599401"/>
    <lineage>
        <taxon>Bacteria</taxon>
        <taxon>Bacillati</taxon>
        <taxon>Actinomycetota</taxon>
        <taxon>Actinomycetes</taxon>
        <taxon>Kitasatosporales</taxon>
        <taxon>Streptomycetaceae</taxon>
        <taxon>Streptomyces</taxon>
    </lineage>
</organism>
<dbReference type="InterPro" id="IPR012334">
    <property type="entry name" value="Pectin_lyas_fold"/>
</dbReference>
<dbReference type="PANTHER" id="PTHR22990:SF15">
    <property type="entry name" value="F-BOX ONLY PROTEIN 10"/>
    <property type="match status" value="1"/>
</dbReference>
<reference evidence="6 7" key="1">
    <citation type="submission" date="2019-07" db="EMBL/GenBank/DDBJ databases">
        <authorList>
            <person name="Zhu P."/>
        </authorList>
    </citation>
    <scope>NUCLEOTIDE SEQUENCE [LARGE SCALE GENOMIC DNA]</scope>
    <source>
        <strain evidence="6 7">SSL-25</strain>
    </source>
</reference>
<dbReference type="InterPro" id="IPR051550">
    <property type="entry name" value="SCF-Subunits/Alg-Epimerases"/>
</dbReference>
<evidence type="ECO:0000313" key="7">
    <source>
        <dbReference type="Proteomes" id="UP000320580"/>
    </source>
</evidence>
<accession>A0A5B8J8E6</accession>
<sequence>MRKLYALLPAFAVVAAVFPAAPSYAASTLIVGQNPTTCAGQAFTSIQAAVNAAVSGDTIQVCPGTYNEVVTVTTPNLTLVGTTTPPSNCDVVVAPDPTTDSIIASTNVSDGVVNLEADNLNFQGFTVQNAGSGPATSGIFTSNLHSGYSITNNLIQNNLIGIYLNTSTPATQSEVAHNCIRQNNLGTPAAGDGIYSDQGLHNVLIDNNAFFQNDNNGMLITKADPFTVDNVNINHNVSHQDGAFLGIFSSTNSLVTDNTIVDDVRQAIAIADENTGLQVLRNTIQGGGRGIYAVSTFAPPLTSSQVTISDNNISNTSGDGISVAPESLTASTISDNSVTNAGRDGVFIDDVSGNDGNQVTGNVLQGSANFDCEDLTTGSGTAGTANTWTNNQAQTSNPAGLCPAPVRPPSLTVSKTHVGDFKAGKQGTYTITVGNAGPGPTDGTTVTVQDVLPKGLTAVSMTGTGWTCDVATLTCTRSDVLAAGAGYPPITLVVDVPCECKAKRQGGGGCEPREGVNTVTVTGGGDTATHTATDPTTIKGDEHCKKSKDKKKLLLW</sequence>
<dbReference type="Proteomes" id="UP000320580">
    <property type="component" value="Chromosome"/>
</dbReference>
<feature type="region of interest" description="Disordered" evidence="2">
    <location>
        <begin position="521"/>
        <end position="540"/>
    </location>
</feature>
<keyword evidence="3" id="KW-0732">Signal</keyword>
<keyword evidence="7" id="KW-1185">Reference proteome</keyword>
<dbReference type="Pfam" id="PF01345">
    <property type="entry name" value="DUF11"/>
    <property type="match status" value="1"/>
</dbReference>
<evidence type="ECO:0000256" key="1">
    <source>
        <dbReference type="ARBA" id="ARBA00022737"/>
    </source>
</evidence>
<dbReference type="InterPro" id="IPR039448">
    <property type="entry name" value="Beta_helix"/>
</dbReference>
<dbReference type="RefSeq" id="WP_146480883.1">
    <property type="nucleotide sequence ID" value="NZ_CP042266.1"/>
</dbReference>
<dbReference type="Gene3D" id="2.160.20.10">
    <property type="entry name" value="Single-stranded right-handed beta-helix, Pectin lyase-like"/>
    <property type="match status" value="2"/>
</dbReference>
<dbReference type="OrthoDB" id="4325194at2"/>
<feature type="compositionally biased region" description="Low complexity" evidence="2">
    <location>
        <begin position="527"/>
        <end position="537"/>
    </location>
</feature>
<evidence type="ECO:0000259" key="5">
    <source>
        <dbReference type="Pfam" id="PF13229"/>
    </source>
</evidence>
<proteinExistence type="predicted"/>
<dbReference type="SUPFAM" id="SSF51126">
    <property type="entry name" value="Pectin lyase-like"/>
    <property type="match status" value="2"/>
</dbReference>
<dbReference type="PANTHER" id="PTHR22990">
    <property type="entry name" value="F-BOX ONLY PROTEIN"/>
    <property type="match status" value="1"/>
</dbReference>
<evidence type="ECO:0000259" key="4">
    <source>
        <dbReference type="Pfam" id="PF01345"/>
    </source>
</evidence>
<dbReference type="Pfam" id="PF13229">
    <property type="entry name" value="Beta_helix"/>
    <property type="match status" value="1"/>
</dbReference>
<dbReference type="NCBIfam" id="TIGR01451">
    <property type="entry name" value="B_ant_repeat"/>
    <property type="match status" value="1"/>
</dbReference>
<name>A0A5B8J8E6_9ACTN</name>
<dbReference type="InterPro" id="IPR001434">
    <property type="entry name" value="OmcB-like_DUF11"/>
</dbReference>
<feature type="domain" description="DUF11" evidence="4">
    <location>
        <begin position="412"/>
        <end position="523"/>
    </location>
</feature>
<evidence type="ECO:0000313" key="6">
    <source>
        <dbReference type="EMBL" id="QDY77546.1"/>
    </source>
</evidence>
<dbReference type="KEGG" id="sqz:FQU76_14565"/>
<dbReference type="AlphaFoldDB" id="A0A5B8J8E6"/>
<evidence type="ECO:0000256" key="2">
    <source>
        <dbReference type="SAM" id="MobiDB-lite"/>
    </source>
</evidence>
<feature type="chain" id="PRO_5022889129" evidence="3">
    <location>
        <begin position="26"/>
        <end position="556"/>
    </location>
</feature>
<keyword evidence="1" id="KW-0677">Repeat</keyword>
<dbReference type="InterPro" id="IPR006626">
    <property type="entry name" value="PbH1"/>
</dbReference>
<feature type="domain" description="Right handed beta helix" evidence="5">
    <location>
        <begin position="148"/>
        <end position="296"/>
    </location>
</feature>
<dbReference type="SMART" id="SM00710">
    <property type="entry name" value="PbH1"/>
    <property type="match status" value="7"/>
</dbReference>
<feature type="signal peptide" evidence="3">
    <location>
        <begin position="1"/>
        <end position="25"/>
    </location>
</feature>